<feature type="region of interest" description="Disordered" evidence="1">
    <location>
        <begin position="37"/>
        <end position="63"/>
    </location>
</feature>
<name>A0A6L2KFC9_TANCI</name>
<evidence type="ECO:0000256" key="1">
    <source>
        <dbReference type="SAM" id="MobiDB-lite"/>
    </source>
</evidence>
<feature type="compositionally biased region" description="Acidic residues" evidence="1">
    <location>
        <begin position="39"/>
        <end position="50"/>
    </location>
</feature>
<proteinExistence type="predicted"/>
<dbReference type="AlphaFoldDB" id="A0A6L2KFC9"/>
<evidence type="ECO:0000313" key="2">
    <source>
        <dbReference type="EMBL" id="GEU48086.1"/>
    </source>
</evidence>
<protein>
    <submittedName>
        <fullName evidence="2">Uncharacterized protein</fullName>
    </submittedName>
</protein>
<comment type="caution">
    <text evidence="2">The sequence shown here is derived from an EMBL/GenBank/DDBJ whole genome shotgun (WGS) entry which is preliminary data.</text>
</comment>
<accession>A0A6L2KFC9</accession>
<reference evidence="2" key="1">
    <citation type="journal article" date="2019" name="Sci. Rep.">
        <title>Draft genome of Tanacetum cinerariifolium, the natural source of mosquito coil.</title>
        <authorList>
            <person name="Yamashiro T."/>
            <person name="Shiraishi A."/>
            <person name="Satake H."/>
            <person name="Nakayama K."/>
        </authorList>
    </citation>
    <scope>NUCLEOTIDE SEQUENCE</scope>
</reference>
<organism evidence="2">
    <name type="scientific">Tanacetum cinerariifolium</name>
    <name type="common">Dalmatian daisy</name>
    <name type="synonym">Chrysanthemum cinerariifolium</name>
    <dbReference type="NCBI Taxonomy" id="118510"/>
    <lineage>
        <taxon>Eukaryota</taxon>
        <taxon>Viridiplantae</taxon>
        <taxon>Streptophyta</taxon>
        <taxon>Embryophyta</taxon>
        <taxon>Tracheophyta</taxon>
        <taxon>Spermatophyta</taxon>
        <taxon>Magnoliopsida</taxon>
        <taxon>eudicotyledons</taxon>
        <taxon>Gunneridae</taxon>
        <taxon>Pentapetalae</taxon>
        <taxon>asterids</taxon>
        <taxon>campanulids</taxon>
        <taxon>Asterales</taxon>
        <taxon>Asteraceae</taxon>
        <taxon>Asteroideae</taxon>
        <taxon>Anthemideae</taxon>
        <taxon>Anthemidinae</taxon>
        <taxon>Tanacetum</taxon>
    </lineage>
</organism>
<dbReference type="EMBL" id="BKCJ010002369">
    <property type="protein sequence ID" value="GEU48086.1"/>
    <property type="molecule type" value="Genomic_DNA"/>
</dbReference>
<sequence length="265" mass="30417">MDPEDSLIMGNKELITIPKKESDEVIKSSVENLFPLLSESEDTSGSDSECDLPSNDESLSDEDVSKDNVKIYSNPFFEFDDKYISSEVHPLFDKVLEDIKSKVSYDSNLDEVTLLVTPLFDCNEDECFAPGDDIEVLLHFDPSTPKMSIVSILKGFTKEPRLKENDDLFDLESKENEWKNILYDAPIDDLMIEDKVFNPGISKKLFSPTYVSLPFEDRHYRFFTYAIRIFLPYFTYLVYSPFPLSSKSEDTIFDPDISAFHFSSS</sequence>
<gene>
    <name evidence="2" type="ORF">Tci_020064</name>
</gene>